<dbReference type="AlphaFoldDB" id="A0A426XP52"/>
<feature type="region of interest" description="Disordered" evidence="1">
    <location>
        <begin position="73"/>
        <end position="100"/>
    </location>
</feature>
<name>A0A426XP52_ENSVE</name>
<proteinExistence type="predicted"/>
<gene>
    <name evidence="2" type="ORF">B296_00046613</name>
</gene>
<dbReference type="Proteomes" id="UP000287651">
    <property type="component" value="Unassembled WGS sequence"/>
</dbReference>
<reference evidence="2 3" key="1">
    <citation type="journal article" date="2014" name="Agronomy (Basel)">
        <title>A Draft Genome Sequence for Ensete ventricosum, the Drought-Tolerant Tree Against Hunger.</title>
        <authorList>
            <person name="Harrison J."/>
            <person name="Moore K.A."/>
            <person name="Paszkiewicz K."/>
            <person name="Jones T."/>
            <person name="Grant M."/>
            <person name="Ambacheew D."/>
            <person name="Muzemil S."/>
            <person name="Studholme D.J."/>
        </authorList>
    </citation>
    <scope>NUCLEOTIDE SEQUENCE [LARGE SCALE GENOMIC DNA]</scope>
</reference>
<dbReference type="EMBL" id="AMZH03018744">
    <property type="protein sequence ID" value="RRT41230.1"/>
    <property type="molecule type" value="Genomic_DNA"/>
</dbReference>
<sequence length="127" mass="13765">MELEPNRRRAHLEGAGATAVGRVLDGLHGALLLRHVFSVGRRPEESRERARGGGVAKNGAPARTIFIEGTNLKRRSSSQGTRLPVPTMGSGPTAPGRWAPASRGKWGVYPGWYEAGNPHCRIFFIIL</sequence>
<organism evidence="2 3">
    <name type="scientific">Ensete ventricosum</name>
    <name type="common">Abyssinian banana</name>
    <name type="synonym">Musa ensete</name>
    <dbReference type="NCBI Taxonomy" id="4639"/>
    <lineage>
        <taxon>Eukaryota</taxon>
        <taxon>Viridiplantae</taxon>
        <taxon>Streptophyta</taxon>
        <taxon>Embryophyta</taxon>
        <taxon>Tracheophyta</taxon>
        <taxon>Spermatophyta</taxon>
        <taxon>Magnoliopsida</taxon>
        <taxon>Liliopsida</taxon>
        <taxon>Zingiberales</taxon>
        <taxon>Musaceae</taxon>
        <taxon>Ensete</taxon>
    </lineage>
</organism>
<evidence type="ECO:0000256" key="1">
    <source>
        <dbReference type="SAM" id="MobiDB-lite"/>
    </source>
</evidence>
<evidence type="ECO:0000313" key="3">
    <source>
        <dbReference type="Proteomes" id="UP000287651"/>
    </source>
</evidence>
<protein>
    <submittedName>
        <fullName evidence="2">Uncharacterized protein</fullName>
    </submittedName>
</protein>
<accession>A0A426XP52</accession>
<comment type="caution">
    <text evidence="2">The sequence shown here is derived from an EMBL/GenBank/DDBJ whole genome shotgun (WGS) entry which is preliminary data.</text>
</comment>
<evidence type="ECO:0000313" key="2">
    <source>
        <dbReference type="EMBL" id="RRT41230.1"/>
    </source>
</evidence>